<dbReference type="OrthoDB" id="1112565at2759"/>
<feature type="compositionally biased region" description="Polar residues" evidence="4">
    <location>
        <begin position="604"/>
        <end position="619"/>
    </location>
</feature>
<evidence type="ECO:0000256" key="4">
    <source>
        <dbReference type="SAM" id="MobiDB-lite"/>
    </source>
</evidence>
<feature type="region of interest" description="Disordered" evidence="4">
    <location>
        <begin position="295"/>
        <end position="384"/>
    </location>
</feature>
<evidence type="ECO:0008006" key="9">
    <source>
        <dbReference type="Google" id="ProtNLM"/>
    </source>
</evidence>
<dbReference type="PROSITE" id="PS50023">
    <property type="entry name" value="LIM_DOMAIN_2"/>
    <property type="match status" value="1"/>
</dbReference>
<evidence type="ECO:0000256" key="1">
    <source>
        <dbReference type="ARBA" id="ARBA00022723"/>
    </source>
</evidence>
<dbReference type="Gene3D" id="2.10.110.10">
    <property type="entry name" value="Cysteine Rich Protein"/>
    <property type="match status" value="2"/>
</dbReference>
<feature type="region of interest" description="Disordered" evidence="4">
    <location>
        <begin position="561"/>
        <end position="682"/>
    </location>
</feature>
<dbReference type="InterPro" id="IPR001781">
    <property type="entry name" value="Znf_LIM"/>
</dbReference>
<dbReference type="CDD" id="cd08368">
    <property type="entry name" value="LIM"/>
    <property type="match status" value="1"/>
</dbReference>
<feature type="compositionally biased region" description="Basic and acidic residues" evidence="4">
    <location>
        <begin position="358"/>
        <end position="379"/>
    </location>
</feature>
<keyword evidence="8" id="KW-1185">Reference proteome</keyword>
<dbReference type="GeneID" id="37028526"/>
<feature type="compositionally biased region" description="Low complexity" evidence="4">
    <location>
        <begin position="561"/>
        <end position="570"/>
    </location>
</feature>
<feature type="compositionally biased region" description="Low complexity" evidence="4">
    <location>
        <begin position="518"/>
        <end position="530"/>
    </location>
</feature>
<keyword evidence="3" id="KW-0440">LIM domain</keyword>
<evidence type="ECO:0000313" key="7">
    <source>
        <dbReference type="EMBL" id="PWN26039.1"/>
    </source>
</evidence>
<dbReference type="GO" id="GO:0030695">
    <property type="term" value="F:GTPase regulator activity"/>
    <property type="evidence" value="ECO:0007669"/>
    <property type="project" value="UniProtKB-ARBA"/>
</dbReference>
<reference evidence="7 8" key="1">
    <citation type="journal article" date="2018" name="Mol. Biol. Evol.">
        <title>Broad Genomic Sampling Reveals a Smut Pathogenic Ancestry of the Fungal Clade Ustilaginomycotina.</title>
        <authorList>
            <person name="Kijpornyongpan T."/>
            <person name="Mondo S.J."/>
            <person name="Barry K."/>
            <person name="Sandor L."/>
            <person name="Lee J."/>
            <person name="Lipzen A."/>
            <person name="Pangilinan J."/>
            <person name="LaButti K."/>
            <person name="Hainaut M."/>
            <person name="Henrissat B."/>
            <person name="Grigoriev I.V."/>
            <person name="Spatafora J.W."/>
            <person name="Aime M.C."/>
        </authorList>
    </citation>
    <scope>NUCLEOTIDE SEQUENCE [LARGE SCALE GENOMIC DNA]</scope>
    <source>
        <strain evidence="7 8">MCA 5214</strain>
    </source>
</reference>
<evidence type="ECO:0000259" key="5">
    <source>
        <dbReference type="PROSITE" id="PS50023"/>
    </source>
</evidence>
<keyword evidence="1 3" id="KW-0479">Metal-binding</keyword>
<dbReference type="STRING" id="1569628.A0A316ULC0"/>
<keyword evidence="2 3" id="KW-0862">Zinc</keyword>
<dbReference type="Proteomes" id="UP000245884">
    <property type="component" value="Unassembled WGS sequence"/>
</dbReference>
<evidence type="ECO:0000313" key="8">
    <source>
        <dbReference type="Proteomes" id="UP000245884"/>
    </source>
</evidence>
<dbReference type="AlphaFoldDB" id="A0A316ULC0"/>
<evidence type="ECO:0000256" key="3">
    <source>
        <dbReference type="PROSITE-ProRule" id="PRU00125"/>
    </source>
</evidence>
<feature type="compositionally biased region" description="Polar residues" evidence="4">
    <location>
        <begin position="126"/>
        <end position="138"/>
    </location>
</feature>
<feature type="compositionally biased region" description="Low complexity" evidence="4">
    <location>
        <begin position="632"/>
        <end position="674"/>
    </location>
</feature>
<evidence type="ECO:0000256" key="2">
    <source>
        <dbReference type="ARBA" id="ARBA00022833"/>
    </source>
</evidence>
<proteinExistence type="predicted"/>
<feature type="compositionally biased region" description="Low complexity" evidence="4">
    <location>
        <begin position="585"/>
        <end position="603"/>
    </location>
</feature>
<organism evidence="7 8">
    <name type="scientific">Jaminaea rosea</name>
    <dbReference type="NCBI Taxonomy" id="1569628"/>
    <lineage>
        <taxon>Eukaryota</taxon>
        <taxon>Fungi</taxon>
        <taxon>Dikarya</taxon>
        <taxon>Basidiomycota</taxon>
        <taxon>Ustilaginomycotina</taxon>
        <taxon>Exobasidiomycetes</taxon>
        <taxon>Microstromatales</taxon>
        <taxon>Microstromatales incertae sedis</taxon>
        <taxon>Jaminaea</taxon>
    </lineage>
</organism>
<accession>A0A316ULC0</accession>
<name>A0A316ULC0_9BASI</name>
<dbReference type="GO" id="GO:0003677">
    <property type="term" value="F:DNA binding"/>
    <property type="evidence" value="ECO:0007669"/>
    <property type="project" value="InterPro"/>
</dbReference>
<feature type="compositionally biased region" description="Basic and acidic residues" evidence="4">
    <location>
        <begin position="318"/>
        <end position="330"/>
    </location>
</feature>
<protein>
    <recommendedName>
        <fullName evidence="9">LIM-domain-containing protein</fullName>
    </recommendedName>
</protein>
<evidence type="ECO:0000259" key="6">
    <source>
        <dbReference type="PROSITE" id="PS50064"/>
    </source>
</evidence>
<dbReference type="PROSITE" id="PS50064">
    <property type="entry name" value="ZF_PARP_2"/>
    <property type="match status" value="1"/>
</dbReference>
<dbReference type="InterPro" id="IPR001510">
    <property type="entry name" value="Znf_PARP"/>
</dbReference>
<dbReference type="EMBL" id="KZ819673">
    <property type="protein sequence ID" value="PWN26039.1"/>
    <property type="molecule type" value="Genomic_DNA"/>
</dbReference>
<dbReference type="RefSeq" id="XP_025360651.1">
    <property type="nucleotide sequence ID" value="XM_025506703.1"/>
</dbReference>
<feature type="domain" description="LIM zinc-binding" evidence="5">
    <location>
        <begin position="226"/>
        <end position="297"/>
    </location>
</feature>
<gene>
    <name evidence="7" type="ORF">BDZ90DRAFT_233634</name>
</gene>
<sequence>MATAAASPSSASGPTFCVRCGDRIPATRARCSRCFGLGMAPKVKASVGRNEGTKAKDPWVSRYLAGIGAGSPTEEDGPSSPHTEDSRPLRPFPTSGNAPSVGLGMPSSISRDLRTSKPTPPPANLQRPQISQQRSLSSGIHVPAHLPHTPASPVVPNSSGGLSKVVGSLVEPAASRNKWACGQCGEVFARDSTIYVPPASAVQCGAQGGQESFFCKACYTAKYSLGECSACCKAVLGSTKETGVYVKGVGGSIFHGHCFRCFGCDAGAGAKQGGKDVMLDLNGNPSCEDCFGKIPKGARPKRSREETPGATGSNASSVRDKQKAAHEKMDPTIAEMANRFGTPLSGGPRSRSASPVKSNDDDVDSKAQREIKAQARQRETQPAVNVDDMQCASCGKGAFDGPSSSSSSSSSPCGQREVSLITLPTSHQLHAECFTCAVCHQVIDAAKSFVRMPSTTLEGEQDDGKLPAWAHPSCAPPPAKVDWTSRSRSPAVAGELGARLPSSTSVSSLRRSHATQQLLPRPSSLSSTPESSHDAIVGAATAQRKSREPVAVHSFIHRTAAPAAATTPTTSAEKVASPSSPNLGRTLSRRPPSPQRTSPSLRQFKSSTGAAPPTRSTLNVHRPGGGSGGVNPARGFFASGSSSGSPSSSSPFSRAPGSAISPPASPSRSALSSGTLPTTANAAPASRYGGMLTCAGCSGRLTSLESVPGPAGSAWHRKCLVCTAAVPAVVKRYSVSSSSGAGVCGKQLDSFAKVREDGEVRCVGCFREGR</sequence>
<feature type="compositionally biased region" description="Low complexity" evidence="4">
    <location>
        <begin position="499"/>
        <end position="509"/>
    </location>
</feature>
<feature type="domain" description="PARP-type" evidence="6">
    <location>
        <begin position="435"/>
        <end position="474"/>
    </location>
</feature>
<dbReference type="GO" id="GO:0008270">
    <property type="term" value="F:zinc ion binding"/>
    <property type="evidence" value="ECO:0007669"/>
    <property type="project" value="InterPro"/>
</dbReference>
<feature type="region of interest" description="Disordered" evidence="4">
    <location>
        <begin position="456"/>
        <end position="549"/>
    </location>
</feature>
<feature type="region of interest" description="Disordered" evidence="4">
    <location>
        <begin position="66"/>
        <end position="158"/>
    </location>
</feature>